<protein>
    <recommendedName>
        <fullName evidence="1">Senescence domain-containing protein</fullName>
    </recommendedName>
</protein>
<feature type="domain" description="Senescence" evidence="1">
    <location>
        <begin position="126"/>
        <end position="292"/>
    </location>
</feature>
<reference evidence="2 3" key="1">
    <citation type="submission" date="2019-02" db="EMBL/GenBank/DDBJ databases">
        <title>Genome sequencing of the rare red list fungi Antrodiella citrinella (Flaviporus citrinellus).</title>
        <authorList>
            <person name="Buettner E."/>
            <person name="Kellner H."/>
        </authorList>
    </citation>
    <scope>NUCLEOTIDE SEQUENCE [LARGE SCALE GENOMIC DNA]</scope>
    <source>
        <strain evidence="2 3">DSM 108506</strain>
    </source>
</reference>
<evidence type="ECO:0000313" key="2">
    <source>
        <dbReference type="EMBL" id="THH32717.1"/>
    </source>
</evidence>
<evidence type="ECO:0000259" key="1">
    <source>
        <dbReference type="Pfam" id="PF06911"/>
    </source>
</evidence>
<gene>
    <name evidence="2" type="ORF">EUX98_g1458</name>
</gene>
<keyword evidence="3" id="KW-1185">Reference proteome</keyword>
<name>A0A4S4N3R0_9APHY</name>
<evidence type="ECO:0000313" key="3">
    <source>
        <dbReference type="Proteomes" id="UP000308730"/>
    </source>
</evidence>
<dbReference type="OrthoDB" id="2745718at2759"/>
<dbReference type="EMBL" id="SGPM01000016">
    <property type="protein sequence ID" value="THH32717.1"/>
    <property type="molecule type" value="Genomic_DNA"/>
</dbReference>
<proteinExistence type="predicted"/>
<dbReference type="InterPro" id="IPR009686">
    <property type="entry name" value="Senescence/spartin_C"/>
</dbReference>
<dbReference type="Pfam" id="PF06911">
    <property type="entry name" value="Senescence"/>
    <property type="match status" value="1"/>
</dbReference>
<comment type="caution">
    <text evidence="2">The sequence shown here is derived from an EMBL/GenBank/DDBJ whole genome shotgun (WGS) entry which is preliminary data.</text>
</comment>
<dbReference type="Proteomes" id="UP000308730">
    <property type="component" value="Unassembled WGS sequence"/>
</dbReference>
<accession>A0A4S4N3R0</accession>
<sequence length="329" mass="33795">MSSSTTNITIPGVVATHVVAKSEVELGNGDLTLIVAAPQASGATVETTPILTLTVGKAAFPLFNNTDFGTVAGDERLYVFSPQVGEKVGYVKLTLPEGVKDEGSEFAQLQEQFEKVLVDHGLLKDGIAATGDNVGRSVQETAGSAARKIRGGTAEYLADHPPTTDPATFTQTTHNVTSSSASATDSIYTVATKLGTVVGNVASSAGAWVTSKVPTTQETTDTLNQVGDAYTSTTGGIAAGVGQLKATMTEATGQVVENEWGREARDVGGDLAGSVGNITGSVGQAASVASGATVFDGGLKGAIEMENKQQLEMNREARQTSGQWQDVPV</sequence>
<organism evidence="2 3">
    <name type="scientific">Antrodiella citrinella</name>
    <dbReference type="NCBI Taxonomy" id="2447956"/>
    <lineage>
        <taxon>Eukaryota</taxon>
        <taxon>Fungi</taxon>
        <taxon>Dikarya</taxon>
        <taxon>Basidiomycota</taxon>
        <taxon>Agaricomycotina</taxon>
        <taxon>Agaricomycetes</taxon>
        <taxon>Polyporales</taxon>
        <taxon>Steccherinaceae</taxon>
        <taxon>Antrodiella</taxon>
    </lineage>
</organism>
<dbReference type="AlphaFoldDB" id="A0A4S4N3R0"/>